<name>A0AAD9QT39_ACRCE</name>
<dbReference type="EMBL" id="JARQWQ010000015">
    <property type="protein sequence ID" value="KAK2566889.1"/>
    <property type="molecule type" value="Genomic_DNA"/>
</dbReference>
<evidence type="ECO:0000256" key="2">
    <source>
        <dbReference type="ARBA" id="ARBA00009458"/>
    </source>
</evidence>
<evidence type="ECO:0000256" key="1">
    <source>
        <dbReference type="ARBA" id="ARBA00004167"/>
    </source>
</evidence>
<protein>
    <submittedName>
        <fullName evidence="8">Bcl-2-related ovarian killer protein</fullName>
    </submittedName>
</protein>
<accession>A0AAD9QT39</accession>
<evidence type="ECO:0000256" key="5">
    <source>
        <dbReference type="ARBA" id="ARBA00022989"/>
    </source>
</evidence>
<dbReference type="Proteomes" id="UP001249851">
    <property type="component" value="Unassembled WGS sequence"/>
</dbReference>
<dbReference type="InterPro" id="IPR002475">
    <property type="entry name" value="Bcl2-like"/>
</dbReference>
<dbReference type="AlphaFoldDB" id="A0AAD9QT39"/>
<dbReference type="GO" id="GO:0005741">
    <property type="term" value="C:mitochondrial outer membrane"/>
    <property type="evidence" value="ECO:0007669"/>
    <property type="project" value="TreeGrafter"/>
</dbReference>
<evidence type="ECO:0000259" key="7">
    <source>
        <dbReference type="SMART" id="SM00337"/>
    </source>
</evidence>
<keyword evidence="6" id="KW-0472">Membrane</keyword>
<dbReference type="PANTHER" id="PTHR11256:SF48">
    <property type="entry name" value="BCL-2-RELATED OVARIAN KILLER PROTEIN"/>
    <property type="match status" value="1"/>
</dbReference>
<evidence type="ECO:0000256" key="6">
    <source>
        <dbReference type="ARBA" id="ARBA00023136"/>
    </source>
</evidence>
<evidence type="ECO:0000313" key="8">
    <source>
        <dbReference type="EMBL" id="KAK2566889.1"/>
    </source>
</evidence>
<comment type="subcellular location">
    <subcellularLocation>
        <location evidence="1">Membrane</location>
        <topology evidence="1">Single-pass membrane protein</topology>
    </subcellularLocation>
</comment>
<dbReference type="GO" id="GO:0008630">
    <property type="term" value="P:intrinsic apoptotic signaling pathway in response to DNA damage"/>
    <property type="evidence" value="ECO:0007669"/>
    <property type="project" value="TreeGrafter"/>
</dbReference>
<keyword evidence="3" id="KW-0812">Transmembrane</keyword>
<dbReference type="GO" id="GO:0042981">
    <property type="term" value="P:regulation of apoptotic process"/>
    <property type="evidence" value="ECO:0007669"/>
    <property type="project" value="InterPro"/>
</dbReference>
<dbReference type="CDD" id="cd06845">
    <property type="entry name" value="Bcl-2_like"/>
    <property type="match status" value="1"/>
</dbReference>
<dbReference type="Pfam" id="PF00452">
    <property type="entry name" value="Bcl-2"/>
    <property type="match status" value="1"/>
</dbReference>
<dbReference type="SUPFAM" id="SSF56854">
    <property type="entry name" value="Bcl-2 inhibitors of programmed cell death"/>
    <property type="match status" value="1"/>
</dbReference>
<dbReference type="GO" id="GO:0051400">
    <property type="term" value="F:BH domain binding"/>
    <property type="evidence" value="ECO:0007669"/>
    <property type="project" value="TreeGrafter"/>
</dbReference>
<comment type="similarity">
    <text evidence="2">Belongs to the Bcl-2 family.</text>
</comment>
<keyword evidence="4" id="KW-0053">Apoptosis</keyword>
<dbReference type="SMART" id="SM00337">
    <property type="entry name" value="BCL"/>
    <property type="match status" value="1"/>
</dbReference>
<proteinExistence type="inferred from homology"/>
<dbReference type="InterPro" id="IPR026298">
    <property type="entry name" value="Bcl-2_fam"/>
</dbReference>
<reference evidence="8" key="2">
    <citation type="journal article" date="2023" name="Science">
        <title>Genomic signatures of disease resistance in endangered staghorn corals.</title>
        <authorList>
            <person name="Vollmer S.V."/>
            <person name="Selwyn J.D."/>
            <person name="Despard B.A."/>
            <person name="Roesel C.L."/>
        </authorList>
    </citation>
    <scope>NUCLEOTIDE SEQUENCE</scope>
    <source>
        <strain evidence="8">K2</strain>
    </source>
</reference>
<dbReference type="PANTHER" id="PTHR11256">
    <property type="entry name" value="BCL-2 RELATED"/>
    <property type="match status" value="1"/>
</dbReference>
<gene>
    <name evidence="8" type="ORF">P5673_008646</name>
</gene>
<sequence>MPTVIRNFLVWIWSSMSYFLFQKERKITIQCAEDVKISEQAAFLCQKYIESRFTRSDLCVYRPKKGTKDNRPAVTCSEDVVNTLCEIGALLEDTYPRLYNNVLQQLNFRINLGILACHMFNRVSEQIIASGITWGRIVALYAFAGALAYDFTQAGDTRFIRNVSGWMGCFTAKRLSPWIRQNGGWKGLVKHFKEEENSMMSSINRWLAQKGMIQSLGNDKNCANFGLERGGDVKGSRLLLAGDSAPSRESVTIDGTD</sequence>
<feature type="domain" description="Bcl-2 Bcl-2 homology region 1-3" evidence="7">
    <location>
        <begin position="84"/>
        <end position="185"/>
    </location>
</feature>
<dbReference type="InterPro" id="IPR046371">
    <property type="entry name" value="Bcl-2_BH1-3"/>
</dbReference>
<keyword evidence="9" id="KW-1185">Reference proteome</keyword>
<dbReference type="PRINTS" id="PR01862">
    <property type="entry name" value="BCL2FAMILY"/>
</dbReference>
<dbReference type="PROSITE" id="PS50062">
    <property type="entry name" value="BCL2_FAMILY"/>
    <property type="match status" value="1"/>
</dbReference>
<dbReference type="InterPro" id="IPR036834">
    <property type="entry name" value="Bcl-2-like_sf"/>
</dbReference>
<organism evidence="8 9">
    <name type="scientific">Acropora cervicornis</name>
    <name type="common">Staghorn coral</name>
    <dbReference type="NCBI Taxonomy" id="6130"/>
    <lineage>
        <taxon>Eukaryota</taxon>
        <taxon>Metazoa</taxon>
        <taxon>Cnidaria</taxon>
        <taxon>Anthozoa</taxon>
        <taxon>Hexacorallia</taxon>
        <taxon>Scleractinia</taxon>
        <taxon>Astrocoeniina</taxon>
        <taxon>Acroporidae</taxon>
        <taxon>Acropora</taxon>
    </lineage>
</organism>
<evidence type="ECO:0000256" key="4">
    <source>
        <dbReference type="ARBA" id="ARBA00022703"/>
    </source>
</evidence>
<evidence type="ECO:0000313" key="9">
    <source>
        <dbReference type="Proteomes" id="UP001249851"/>
    </source>
</evidence>
<dbReference type="GO" id="GO:0097192">
    <property type="term" value="P:extrinsic apoptotic signaling pathway in absence of ligand"/>
    <property type="evidence" value="ECO:0007669"/>
    <property type="project" value="TreeGrafter"/>
</dbReference>
<dbReference type="Gene3D" id="1.10.437.10">
    <property type="entry name" value="Blc2-like"/>
    <property type="match status" value="1"/>
</dbReference>
<dbReference type="GO" id="GO:0001836">
    <property type="term" value="P:release of cytochrome c from mitochondria"/>
    <property type="evidence" value="ECO:0007669"/>
    <property type="project" value="TreeGrafter"/>
</dbReference>
<reference evidence="8" key="1">
    <citation type="journal article" date="2023" name="G3 (Bethesda)">
        <title>Whole genome assembly and annotation of the endangered Caribbean coral Acropora cervicornis.</title>
        <authorList>
            <person name="Selwyn J.D."/>
            <person name="Vollmer S.V."/>
        </authorList>
    </citation>
    <scope>NUCLEOTIDE SEQUENCE</scope>
    <source>
        <strain evidence="8">K2</strain>
    </source>
</reference>
<keyword evidence="5" id="KW-1133">Transmembrane helix</keyword>
<evidence type="ECO:0000256" key="3">
    <source>
        <dbReference type="ARBA" id="ARBA00022692"/>
    </source>
</evidence>
<comment type="caution">
    <text evidence="8">The sequence shown here is derived from an EMBL/GenBank/DDBJ whole genome shotgun (WGS) entry which is preliminary data.</text>
</comment>